<dbReference type="RefSeq" id="WP_283230533.1">
    <property type="nucleotide sequence ID" value="NZ_JASGBQ010000007.1"/>
</dbReference>
<organism evidence="3 4">
    <name type="scientific">Fusibacillus kribbianus</name>
    <dbReference type="NCBI Taxonomy" id="3044208"/>
    <lineage>
        <taxon>Bacteria</taxon>
        <taxon>Bacillati</taxon>
        <taxon>Bacillota</taxon>
        <taxon>Clostridia</taxon>
        <taxon>Lachnospirales</taxon>
        <taxon>Lachnospiraceae</taxon>
        <taxon>Fusibacillus</taxon>
    </lineage>
</organism>
<dbReference type="PANTHER" id="PTHR46558:SF4">
    <property type="entry name" value="DNA-BIDING PHAGE PROTEIN"/>
    <property type="match status" value="1"/>
</dbReference>
<protein>
    <submittedName>
        <fullName evidence="3">Helix-turn-helix domain-containing protein</fullName>
    </submittedName>
</protein>
<dbReference type="CDD" id="cd00093">
    <property type="entry name" value="HTH_XRE"/>
    <property type="match status" value="1"/>
</dbReference>
<dbReference type="AlphaFoldDB" id="A0AAP4BCY4"/>
<evidence type="ECO:0000256" key="1">
    <source>
        <dbReference type="ARBA" id="ARBA00023125"/>
    </source>
</evidence>
<dbReference type="Pfam" id="PF01381">
    <property type="entry name" value="HTH_3"/>
    <property type="match status" value="1"/>
</dbReference>
<dbReference type="GO" id="GO:0003677">
    <property type="term" value="F:DNA binding"/>
    <property type="evidence" value="ECO:0007669"/>
    <property type="project" value="UniProtKB-KW"/>
</dbReference>
<feature type="domain" description="HTH cro/C1-type" evidence="2">
    <location>
        <begin position="9"/>
        <end position="63"/>
    </location>
</feature>
<dbReference type="SUPFAM" id="SSF47413">
    <property type="entry name" value="lambda repressor-like DNA-binding domains"/>
    <property type="match status" value="1"/>
</dbReference>
<dbReference type="InterPro" id="IPR010982">
    <property type="entry name" value="Lambda_DNA-bd_dom_sf"/>
</dbReference>
<keyword evidence="1" id="KW-0238">DNA-binding</keyword>
<dbReference type="GO" id="GO:0005506">
    <property type="term" value="F:iron ion binding"/>
    <property type="evidence" value="ECO:0007669"/>
    <property type="project" value="InterPro"/>
</dbReference>
<dbReference type="PANTHER" id="PTHR46558">
    <property type="entry name" value="TRACRIPTIONAL REGULATORY PROTEIN-RELATED-RELATED"/>
    <property type="match status" value="1"/>
</dbReference>
<comment type="caution">
    <text evidence="3">The sequence shown here is derived from an EMBL/GenBank/DDBJ whole genome shotgun (WGS) entry which is preliminary data.</text>
</comment>
<dbReference type="InterPro" id="IPR002742">
    <property type="entry name" value="Desulfoferrodoxin_Fe-bd_dom"/>
</dbReference>
<name>A0AAP4BCY4_9FIRM</name>
<reference evidence="3 4" key="1">
    <citation type="submission" date="2023-05" db="EMBL/GenBank/DDBJ databases">
        <title>[ruminococcus] sp. nov., isolated from a pig farm feces dump.</title>
        <authorList>
            <person name="Chang Y.-H."/>
        </authorList>
    </citation>
    <scope>NUCLEOTIDE SEQUENCE [LARGE SCALE GENOMIC DNA]</scope>
    <source>
        <strain evidence="3 4">YH-rum2234</strain>
    </source>
</reference>
<dbReference type="Gene3D" id="1.10.260.40">
    <property type="entry name" value="lambda repressor-like DNA-binding domains"/>
    <property type="match status" value="1"/>
</dbReference>
<dbReference type="PROSITE" id="PS50943">
    <property type="entry name" value="HTH_CROC1"/>
    <property type="match status" value="1"/>
</dbReference>
<evidence type="ECO:0000313" key="3">
    <source>
        <dbReference type="EMBL" id="MDI9242029.1"/>
    </source>
</evidence>
<dbReference type="Pfam" id="PF01880">
    <property type="entry name" value="Desulfoferrodox"/>
    <property type="match status" value="1"/>
</dbReference>
<dbReference type="GO" id="GO:0016491">
    <property type="term" value="F:oxidoreductase activity"/>
    <property type="evidence" value="ECO:0007669"/>
    <property type="project" value="InterPro"/>
</dbReference>
<keyword evidence="4" id="KW-1185">Reference proteome</keyword>
<dbReference type="EMBL" id="JASGBQ010000007">
    <property type="protein sequence ID" value="MDI9242029.1"/>
    <property type="molecule type" value="Genomic_DNA"/>
</dbReference>
<accession>A0AAP4BCY4</accession>
<dbReference type="SMART" id="SM00530">
    <property type="entry name" value="HTH_XRE"/>
    <property type="match status" value="1"/>
</dbReference>
<evidence type="ECO:0000313" key="4">
    <source>
        <dbReference type="Proteomes" id="UP001300383"/>
    </source>
</evidence>
<evidence type="ECO:0000259" key="2">
    <source>
        <dbReference type="PROSITE" id="PS50943"/>
    </source>
</evidence>
<gene>
    <name evidence="3" type="ORF">QJ036_05980</name>
</gene>
<dbReference type="Proteomes" id="UP001300383">
    <property type="component" value="Unassembled WGS sequence"/>
</dbReference>
<sequence>MCYVNGKTIRELREKRRFTQRELAEKICVSDKTVSKWETGKGFPDVVVIEDLAKALGVSIAELLTGDLKENENPSGNMKKMHFFVCPICGNVITSVGLGSFSCCGVTLPGEEPQSCDKEHEIHLEEVDLEYHLFLDHPMEKKHYVSFVAYVTAESVEVVKLYPEQDISVRFRKKGHGLLYVYCNRHGMFQIRV</sequence>
<dbReference type="InterPro" id="IPR036073">
    <property type="entry name" value="Desulfoferrodoxin_Fe-bd_dom_sf"/>
</dbReference>
<dbReference type="Gene3D" id="2.60.40.730">
    <property type="entry name" value="SOR catalytic domain"/>
    <property type="match status" value="1"/>
</dbReference>
<dbReference type="InterPro" id="IPR001387">
    <property type="entry name" value="Cro/C1-type_HTH"/>
</dbReference>
<dbReference type="SUPFAM" id="SSF49367">
    <property type="entry name" value="Superoxide reductase-like"/>
    <property type="match status" value="1"/>
</dbReference>
<proteinExistence type="predicted"/>